<dbReference type="Pfam" id="PF04041">
    <property type="entry name" value="Glyco_hydro_130"/>
    <property type="match status" value="1"/>
</dbReference>
<proteinExistence type="inferred from homology"/>
<keyword evidence="4" id="KW-0378">Hydrolase</keyword>
<evidence type="ECO:0000313" key="5">
    <source>
        <dbReference type="Proteomes" id="UP001500556"/>
    </source>
</evidence>
<evidence type="ECO:0000256" key="3">
    <source>
        <dbReference type="ARBA" id="ARBA00024356"/>
    </source>
</evidence>
<keyword evidence="5" id="KW-1185">Reference proteome</keyword>
<dbReference type="SUPFAM" id="SSF75005">
    <property type="entry name" value="Arabinanase/levansucrase/invertase"/>
    <property type="match status" value="1"/>
</dbReference>
<name>A0ABP8XMH3_9MICO</name>
<dbReference type="RefSeq" id="WP_345500448.1">
    <property type="nucleotide sequence ID" value="NZ_BAABLO010000001.1"/>
</dbReference>
<dbReference type="CDD" id="cd18613">
    <property type="entry name" value="GH130"/>
    <property type="match status" value="1"/>
</dbReference>
<dbReference type="InterPro" id="IPR007184">
    <property type="entry name" value="Mannoside_phosphorylase"/>
</dbReference>
<accession>A0ABP8XMH3</accession>
<dbReference type="PANTHER" id="PTHR34106:SF4">
    <property type="entry name" value="BLL5143 PROTEIN"/>
    <property type="match status" value="1"/>
</dbReference>
<organism evidence="4 5">
    <name type="scientific">Pedococcus ginsenosidimutans</name>
    <dbReference type="NCBI Taxonomy" id="490570"/>
    <lineage>
        <taxon>Bacteria</taxon>
        <taxon>Bacillati</taxon>
        <taxon>Actinomycetota</taxon>
        <taxon>Actinomycetes</taxon>
        <taxon>Micrococcales</taxon>
        <taxon>Intrasporangiaceae</taxon>
        <taxon>Pedococcus</taxon>
    </lineage>
</organism>
<comment type="similarity">
    <text evidence="3">Belongs to the glycosyl hydrolase 130 family.</text>
</comment>
<evidence type="ECO:0000256" key="1">
    <source>
        <dbReference type="ARBA" id="ARBA00022676"/>
    </source>
</evidence>
<dbReference type="InterPro" id="IPR023296">
    <property type="entry name" value="Glyco_hydro_beta-prop_sf"/>
</dbReference>
<evidence type="ECO:0000256" key="2">
    <source>
        <dbReference type="ARBA" id="ARBA00022679"/>
    </source>
</evidence>
<sequence>MSGGGDPEWVHRTGPELHPDPSRVLARLFLPGQELMSSGTSRAAAVIDRILALDEQTATAVLADTVSRFADRHHDLLGTFRAHFSLVAHRIAGAAELSATRRDLLGAYFTQEYALEAAALFNPSLVAHPDQAGLADGELRFVMSLRAVGEGHVSSIEFRTGVLGGAGGPRLDAPDPHPSTGTVAPVWLSSDQRAAPPPGDRAEPARDATYWVRYDADRPLSARVVFPTAAVESNGIEDARFVRFTGGDRPTWHATYTAYDGTSVAPRLLTTEDFVTFESRRQEGPSAKDKGMALFPRKVGGRYLALTRWDRESLGLTSSTDAVRWGASTTLTRPGRPWELVQLGQCGSPVETDAGWLVLTHGVGPMRTYGIGAMLLDLEDPTRVLGSLQAPFLTPTAQERDGYVPNVVYSCGGLVHAGQLVLPYGCSDAVVRFALVDLGPLLARLQGRGE</sequence>
<dbReference type="PANTHER" id="PTHR34106">
    <property type="entry name" value="GLYCOSIDASE"/>
    <property type="match status" value="1"/>
</dbReference>
<reference evidence="5" key="1">
    <citation type="journal article" date="2019" name="Int. J. Syst. Evol. Microbiol.">
        <title>The Global Catalogue of Microorganisms (GCM) 10K type strain sequencing project: providing services to taxonomists for standard genome sequencing and annotation.</title>
        <authorList>
            <consortium name="The Broad Institute Genomics Platform"/>
            <consortium name="The Broad Institute Genome Sequencing Center for Infectious Disease"/>
            <person name="Wu L."/>
            <person name="Ma J."/>
        </authorList>
    </citation>
    <scope>NUCLEOTIDE SEQUENCE [LARGE SCALE GENOMIC DNA]</scope>
    <source>
        <strain evidence="5">JCM 18961</strain>
    </source>
</reference>
<dbReference type="Proteomes" id="UP001500556">
    <property type="component" value="Unassembled WGS sequence"/>
</dbReference>
<comment type="caution">
    <text evidence="4">The sequence shown here is derived from an EMBL/GenBank/DDBJ whole genome shotgun (WGS) entry which is preliminary data.</text>
</comment>
<evidence type="ECO:0000313" key="4">
    <source>
        <dbReference type="EMBL" id="GAA4708973.1"/>
    </source>
</evidence>
<dbReference type="Gene3D" id="2.115.10.20">
    <property type="entry name" value="Glycosyl hydrolase domain, family 43"/>
    <property type="match status" value="1"/>
</dbReference>
<dbReference type="GO" id="GO:0016787">
    <property type="term" value="F:hydrolase activity"/>
    <property type="evidence" value="ECO:0007669"/>
    <property type="project" value="UniProtKB-KW"/>
</dbReference>
<dbReference type="EMBL" id="BAABLO010000001">
    <property type="protein sequence ID" value="GAA4708973.1"/>
    <property type="molecule type" value="Genomic_DNA"/>
</dbReference>
<keyword evidence="2" id="KW-0808">Transferase</keyword>
<protein>
    <submittedName>
        <fullName evidence="4">Glycoside hydrolase family 130 protein</fullName>
    </submittedName>
</protein>
<gene>
    <name evidence="4" type="ORF">GCM10025782_01240</name>
</gene>
<keyword evidence="1" id="KW-0328">Glycosyltransferase</keyword>